<sequence length="29" mass="3338">MVCGCCEKRIFHEKACIIRKSMLYSSSTL</sequence>
<accession>A0A8S5PU92</accession>
<dbReference type="EMBL" id="BK015507">
    <property type="protein sequence ID" value="DAE10312.1"/>
    <property type="molecule type" value="Genomic_DNA"/>
</dbReference>
<protein>
    <submittedName>
        <fullName evidence="1">Uncharacterized protein</fullName>
    </submittedName>
</protein>
<organism evidence="1">
    <name type="scientific">Siphoviridae sp. ct3es5</name>
    <dbReference type="NCBI Taxonomy" id="2825322"/>
    <lineage>
        <taxon>Viruses</taxon>
        <taxon>Duplodnaviria</taxon>
        <taxon>Heunggongvirae</taxon>
        <taxon>Uroviricota</taxon>
        <taxon>Caudoviricetes</taxon>
    </lineage>
</organism>
<evidence type="ECO:0000313" key="1">
    <source>
        <dbReference type="EMBL" id="DAE10312.1"/>
    </source>
</evidence>
<reference evidence="1" key="1">
    <citation type="journal article" date="2021" name="Proc. Natl. Acad. Sci. U.S.A.">
        <title>A Catalog of Tens of Thousands of Viruses from Human Metagenomes Reveals Hidden Associations with Chronic Diseases.</title>
        <authorList>
            <person name="Tisza M.J."/>
            <person name="Buck C.B."/>
        </authorList>
    </citation>
    <scope>NUCLEOTIDE SEQUENCE</scope>
    <source>
        <strain evidence="1">Ct3es5</strain>
    </source>
</reference>
<name>A0A8S5PU92_9CAUD</name>
<proteinExistence type="predicted"/>